<proteinExistence type="predicted"/>
<sequence>MTDPTEAEVKAAGRWLAKHDVPASRLTPLLVRRLGVRAGARPGPTWTGMLAGLLLIAFGSFAVQFLSLLPGVDHDDLPEGRAAFCLFAGLQLLLWLPVRWADRRTAAWLGSTAPAPRPSWRGVLNGWFVAALVITFGGGAALAVAMVLSSGSVWALLWLGLLALGTVVVAAVLIGVLTRPVLADDELSRSVDGILRRTETFLALPAFYALPVLADLATTNRQPPGFAPWLIAYVVVAVGVQAAGLVQHRRRGRLTVTA</sequence>
<evidence type="ECO:0000313" key="2">
    <source>
        <dbReference type="EMBL" id="WIX75948.1"/>
    </source>
</evidence>
<feature type="transmembrane region" description="Helical" evidence="1">
    <location>
        <begin position="81"/>
        <end position="101"/>
    </location>
</feature>
<feature type="transmembrane region" description="Helical" evidence="1">
    <location>
        <begin position="46"/>
        <end position="69"/>
    </location>
</feature>
<feature type="transmembrane region" description="Helical" evidence="1">
    <location>
        <begin position="154"/>
        <end position="177"/>
    </location>
</feature>
<dbReference type="EMBL" id="CP127294">
    <property type="protein sequence ID" value="WIX75948.1"/>
    <property type="molecule type" value="Genomic_DNA"/>
</dbReference>
<evidence type="ECO:0000313" key="3">
    <source>
        <dbReference type="Proteomes" id="UP001236014"/>
    </source>
</evidence>
<feature type="transmembrane region" description="Helical" evidence="1">
    <location>
        <begin position="198"/>
        <end position="214"/>
    </location>
</feature>
<keyword evidence="1" id="KW-1133">Transmembrane helix</keyword>
<keyword evidence="3" id="KW-1185">Reference proteome</keyword>
<keyword evidence="1" id="KW-0472">Membrane</keyword>
<dbReference type="RefSeq" id="WP_285966710.1">
    <property type="nucleotide sequence ID" value="NZ_CP127294.1"/>
</dbReference>
<evidence type="ECO:0000256" key="1">
    <source>
        <dbReference type="SAM" id="Phobius"/>
    </source>
</evidence>
<dbReference type="Proteomes" id="UP001236014">
    <property type="component" value="Chromosome"/>
</dbReference>
<accession>A0A9Y2ICG1</accession>
<organism evidence="2 3">
    <name type="scientific">Amycolatopsis carbonis</name>
    <dbReference type="NCBI Taxonomy" id="715471"/>
    <lineage>
        <taxon>Bacteria</taxon>
        <taxon>Bacillati</taxon>
        <taxon>Actinomycetota</taxon>
        <taxon>Actinomycetes</taxon>
        <taxon>Pseudonocardiales</taxon>
        <taxon>Pseudonocardiaceae</taxon>
        <taxon>Amycolatopsis</taxon>
    </lineage>
</organism>
<dbReference type="KEGG" id="acab:QRX50_31290"/>
<feature type="transmembrane region" description="Helical" evidence="1">
    <location>
        <begin position="226"/>
        <end position="246"/>
    </location>
</feature>
<reference evidence="2 3" key="1">
    <citation type="submission" date="2023-06" db="EMBL/GenBank/DDBJ databases">
        <authorList>
            <person name="Oyuntsetseg B."/>
            <person name="Kim S.B."/>
        </authorList>
    </citation>
    <scope>NUCLEOTIDE SEQUENCE [LARGE SCALE GENOMIC DNA]</scope>
    <source>
        <strain evidence="2 3">2-15</strain>
    </source>
</reference>
<feature type="transmembrane region" description="Helical" evidence="1">
    <location>
        <begin position="122"/>
        <end position="148"/>
    </location>
</feature>
<dbReference type="AlphaFoldDB" id="A0A9Y2ICG1"/>
<keyword evidence="1" id="KW-0812">Transmembrane</keyword>
<protein>
    <submittedName>
        <fullName evidence="2">Uncharacterized protein</fullName>
    </submittedName>
</protein>
<name>A0A9Y2ICG1_9PSEU</name>
<gene>
    <name evidence="2" type="ORF">QRX50_31290</name>
</gene>